<evidence type="ECO:0000313" key="1">
    <source>
        <dbReference type="EMBL" id="WOC32669.1"/>
    </source>
</evidence>
<protein>
    <submittedName>
        <fullName evidence="1">Flavodoxin family protein</fullName>
    </submittedName>
</protein>
<gene>
    <name evidence="1" type="ORF">PXC00_02005</name>
</gene>
<dbReference type="AlphaFoldDB" id="A0AA97DBD6"/>
<dbReference type="GO" id="GO:0010181">
    <property type="term" value="F:FMN binding"/>
    <property type="evidence" value="ECO:0007669"/>
    <property type="project" value="InterPro"/>
</dbReference>
<dbReference type="SUPFAM" id="SSF52218">
    <property type="entry name" value="Flavoproteins"/>
    <property type="match status" value="1"/>
</dbReference>
<reference evidence="1" key="1">
    <citation type="submission" date="2023-09" db="EMBL/GenBank/DDBJ databases">
        <authorList>
            <person name="Zeng C."/>
        </authorList>
    </citation>
    <scope>NUCLEOTIDE SEQUENCE</scope>
    <source>
        <strain evidence="1">ZCY20-5</strain>
    </source>
</reference>
<organism evidence="1 2">
    <name type="scientific">Caproicibacterium argilliputei</name>
    <dbReference type="NCBI Taxonomy" id="3030016"/>
    <lineage>
        <taxon>Bacteria</taxon>
        <taxon>Bacillati</taxon>
        <taxon>Bacillota</taxon>
        <taxon>Clostridia</taxon>
        <taxon>Eubacteriales</taxon>
        <taxon>Oscillospiraceae</taxon>
        <taxon>Caproicibacterium</taxon>
    </lineage>
</organism>
<keyword evidence="2" id="KW-1185">Reference proteome</keyword>
<dbReference type="Proteomes" id="UP001300604">
    <property type="component" value="Chromosome"/>
</dbReference>
<dbReference type="KEGG" id="carl:PXC00_02005"/>
<reference evidence="1" key="2">
    <citation type="submission" date="2024-06" db="EMBL/GenBank/DDBJ databases">
        <title>Caproicibacterium argilliputei sp. nov, a novel caproic acid producing anaerobic bacterium isolated from pit mud.</title>
        <authorList>
            <person name="Xia S."/>
        </authorList>
    </citation>
    <scope>NUCLEOTIDE SEQUENCE</scope>
    <source>
        <strain evidence="1">ZCY20-5</strain>
    </source>
</reference>
<sequence>MHVQVLYQSRKNTKKAAEAIAQALGVSAQGIQQADFSQKTDLLFLGFGIYAGHPPRELTAFLSRLTPEQVSRVALFTTSASGNDQTGAVRGQLTAQGVPVAEKAFCGRGSFLFMNKDEPSAETLAAARAFALDAVRDAKNAAEKQAPGA</sequence>
<dbReference type="RefSeq" id="WP_275846140.1">
    <property type="nucleotide sequence ID" value="NZ_CP135996.1"/>
</dbReference>
<evidence type="ECO:0000313" key="2">
    <source>
        <dbReference type="Proteomes" id="UP001300604"/>
    </source>
</evidence>
<name>A0AA97DBD6_9FIRM</name>
<dbReference type="Gene3D" id="3.40.50.360">
    <property type="match status" value="1"/>
</dbReference>
<proteinExistence type="predicted"/>
<dbReference type="InterPro" id="IPR029039">
    <property type="entry name" value="Flavoprotein-like_sf"/>
</dbReference>
<dbReference type="EMBL" id="CP135996">
    <property type="protein sequence ID" value="WOC32669.1"/>
    <property type="molecule type" value="Genomic_DNA"/>
</dbReference>
<dbReference type="GO" id="GO:0016651">
    <property type="term" value="F:oxidoreductase activity, acting on NAD(P)H"/>
    <property type="evidence" value="ECO:0007669"/>
    <property type="project" value="UniProtKB-ARBA"/>
</dbReference>
<accession>A0AA97DBD6</accession>